<keyword evidence="3" id="KW-0695">RNA-directed DNA polymerase</keyword>
<sequence length="463" mass="52401">MDFGFELTGFSDSDYVGCKDSFKSTSGGAQFLGEKLLTDYGFHYNKIPIYCDSNSAIAISCNPVQNSRSKNIVVRYYLIKEYVENGTIELYFVKTDYQLADLFTKALPLDRLNYLLRCLGSTTLSWKPYQGGSSKLNLPVHRRSKKIVKPELRTIVETPVATMADTRTMSELLQAPTEASPKTPIDVCQFLGLAGYYRRFIEGFLKIAKPMTKFTQKSMKFEWGEKEETAFQMLKHKLCSALILALPKGGENFVVLCDASHKGLGAVLMQKEKVVAYVSHQLKIHEKNYTTHDLELGAVVFALKMWRHYLYGTKCIMFTDYKSLQRKGERGGRCIQPKGKENDSMENLIRQNLREVVLRRGMLVLIILDRDAYLHLTSDSIFRKLKVAFGRICDAFSVIFGLFTHSRDSNEFFDEELEASIGDQPLPTDASPTVLSPAYIAKSNPKEDEEDPEEDPADHPADG</sequence>
<dbReference type="GO" id="GO:0003964">
    <property type="term" value="F:RNA-directed DNA polymerase activity"/>
    <property type="evidence" value="ECO:0007669"/>
    <property type="project" value="UniProtKB-KW"/>
</dbReference>
<reference evidence="3" key="1">
    <citation type="journal article" date="2019" name="Sci. Rep.">
        <title>Draft genome of Tanacetum cinerariifolium, the natural source of mosquito coil.</title>
        <authorList>
            <person name="Yamashiro T."/>
            <person name="Shiraishi A."/>
            <person name="Satake H."/>
            <person name="Nakayama K."/>
        </authorList>
    </citation>
    <scope>NUCLEOTIDE SEQUENCE</scope>
</reference>
<comment type="caution">
    <text evidence="3">The sequence shown here is derived from an EMBL/GenBank/DDBJ whole genome shotgun (WGS) entry which is preliminary data.</text>
</comment>
<dbReference type="Pfam" id="PF17919">
    <property type="entry name" value="RT_RNaseH_2"/>
    <property type="match status" value="1"/>
</dbReference>
<keyword evidence="3" id="KW-0548">Nucleotidyltransferase</keyword>
<keyword evidence="3" id="KW-0808">Transferase</keyword>
<organism evidence="3">
    <name type="scientific">Tanacetum cinerariifolium</name>
    <name type="common">Dalmatian daisy</name>
    <name type="synonym">Chrysanthemum cinerariifolium</name>
    <dbReference type="NCBI Taxonomy" id="118510"/>
    <lineage>
        <taxon>Eukaryota</taxon>
        <taxon>Viridiplantae</taxon>
        <taxon>Streptophyta</taxon>
        <taxon>Embryophyta</taxon>
        <taxon>Tracheophyta</taxon>
        <taxon>Spermatophyta</taxon>
        <taxon>Magnoliopsida</taxon>
        <taxon>eudicotyledons</taxon>
        <taxon>Gunneridae</taxon>
        <taxon>Pentapetalae</taxon>
        <taxon>asterids</taxon>
        <taxon>campanulids</taxon>
        <taxon>Asterales</taxon>
        <taxon>Asteraceae</taxon>
        <taxon>Asteroideae</taxon>
        <taxon>Anthemideae</taxon>
        <taxon>Anthemidinae</taxon>
        <taxon>Tanacetum</taxon>
    </lineage>
</organism>
<dbReference type="CDD" id="cd09272">
    <property type="entry name" value="RNase_HI_RT_Ty1"/>
    <property type="match status" value="1"/>
</dbReference>
<dbReference type="SUPFAM" id="SSF56672">
    <property type="entry name" value="DNA/RNA polymerases"/>
    <property type="match status" value="1"/>
</dbReference>
<evidence type="ECO:0000313" key="3">
    <source>
        <dbReference type="EMBL" id="GEV79700.1"/>
    </source>
</evidence>
<dbReference type="EMBL" id="BKCJ010034596">
    <property type="protein sequence ID" value="GEV79700.1"/>
    <property type="molecule type" value="Genomic_DNA"/>
</dbReference>
<dbReference type="AlphaFoldDB" id="A0A699GQF3"/>
<name>A0A699GQF3_TANCI</name>
<dbReference type="Gene3D" id="3.30.70.270">
    <property type="match status" value="1"/>
</dbReference>
<dbReference type="PANTHER" id="PTHR34072">
    <property type="entry name" value="ENZYMATIC POLYPROTEIN-RELATED"/>
    <property type="match status" value="1"/>
</dbReference>
<dbReference type="CDD" id="cd09274">
    <property type="entry name" value="RNase_HI_RT_Ty3"/>
    <property type="match status" value="1"/>
</dbReference>
<dbReference type="FunFam" id="3.30.70.270:FF:000020">
    <property type="entry name" value="Transposon Tf2-6 polyprotein-like Protein"/>
    <property type="match status" value="1"/>
</dbReference>
<dbReference type="FunFam" id="3.10.20.370:FF:000001">
    <property type="entry name" value="Retrovirus-related Pol polyprotein from transposon 17.6-like protein"/>
    <property type="match status" value="1"/>
</dbReference>
<dbReference type="InterPro" id="IPR043502">
    <property type="entry name" value="DNA/RNA_pol_sf"/>
</dbReference>
<feature type="compositionally biased region" description="Acidic residues" evidence="1">
    <location>
        <begin position="447"/>
        <end position="456"/>
    </location>
</feature>
<protein>
    <submittedName>
        <fullName evidence="3">Putative reverse transcriptase domain-containing protein</fullName>
    </submittedName>
</protein>
<accession>A0A699GQF3</accession>
<gene>
    <name evidence="3" type="ORF">Tci_151677</name>
</gene>
<proteinExistence type="predicted"/>
<feature type="domain" description="Reverse transcriptase/retrotransposon-derived protein RNase H-like" evidence="2">
    <location>
        <begin position="223"/>
        <end position="315"/>
    </location>
</feature>
<feature type="region of interest" description="Disordered" evidence="1">
    <location>
        <begin position="418"/>
        <end position="463"/>
    </location>
</feature>
<evidence type="ECO:0000256" key="1">
    <source>
        <dbReference type="SAM" id="MobiDB-lite"/>
    </source>
</evidence>
<evidence type="ECO:0000259" key="2">
    <source>
        <dbReference type="Pfam" id="PF17919"/>
    </source>
</evidence>
<dbReference type="InterPro" id="IPR041577">
    <property type="entry name" value="RT_RNaseH_2"/>
</dbReference>
<dbReference type="PANTHER" id="PTHR34072:SF52">
    <property type="entry name" value="RIBONUCLEASE H"/>
    <property type="match status" value="1"/>
</dbReference>
<dbReference type="InterPro" id="IPR043128">
    <property type="entry name" value="Rev_trsase/Diguanyl_cyclase"/>
</dbReference>